<dbReference type="GO" id="GO:0009239">
    <property type="term" value="P:enterobactin biosynthetic process"/>
    <property type="evidence" value="ECO:0007669"/>
    <property type="project" value="TreeGrafter"/>
</dbReference>
<dbReference type="CDD" id="cd19531">
    <property type="entry name" value="LCL_NRPS-like"/>
    <property type="match status" value="1"/>
</dbReference>
<dbReference type="AlphaFoldDB" id="A0A543N719"/>
<dbReference type="GO" id="GO:0009366">
    <property type="term" value="C:enterobactin synthetase complex"/>
    <property type="evidence" value="ECO:0007669"/>
    <property type="project" value="TreeGrafter"/>
</dbReference>
<dbReference type="EMBL" id="VFQC01000003">
    <property type="protein sequence ID" value="TQN27625.1"/>
    <property type="molecule type" value="Genomic_DNA"/>
</dbReference>
<dbReference type="Gene3D" id="3.30.559.30">
    <property type="entry name" value="Nonribosomal peptide synthetase, condensation domain"/>
    <property type="match status" value="1"/>
</dbReference>
<dbReference type="InterPro" id="IPR001242">
    <property type="entry name" value="Condensation_dom"/>
</dbReference>
<feature type="domain" description="TubC N-terminal docking" evidence="2">
    <location>
        <begin position="3"/>
        <end position="50"/>
    </location>
</feature>
<organism evidence="3 4">
    <name type="scientific">Haloactinospora alba</name>
    <dbReference type="NCBI Taxonomy" id="405555"/>
    <lineage>
        <taxon>Bacteria</taxon>
        <taxon>Bacillati</taxon>
        <taxon>Actinomycetota</taxon>
        <taxon>Actinomycetes</taxon>
        <taxon>Streptosporangiales</taxon>
        <taxon>Nocardiopsidaceae</taxon>
        <taxon>Haloactinospora</taxon>
    </lineage>
</organism>
<dbReference type="GO" id="GO:0047527">
    <property type="term" value="F:2,3-dihydroxybenzoate-serine ligase activity"/>
    <property type="evidence" value="ECO:0007669"/>
    <property type="project" value="TreeGrafter"/>
</dbReference>
<evidence type="ECO:0000313" key="3">
    <source>
        <dbReference type="EMBL" id="TQN27625.1"/>
    </source>
</evidence>
<reference evidence="3 4" key="1">
    <citation type="submission" date="2019-06" db="EMBL/GenBank/DDBJ databases">
        <title>Sequencing the genomes of 1000 actinobacteria strains.</title>
        <authorList>
            <person name="Klenk H.-P."/>
        </authorList>
    </citation>
    <scope>NUCLEOTIDE SEQUENCE [LARGE SCALE GENOMIC DNA]</scope>
    <source>
        <strain evidence="3 4">DSM 45015</strain>
    </source>
</reference>
<dbReference type="Pfam" id="PF18563">
    <property type="entry name" value="TubC_N"/>
    <property type="match status" value="1"/>
</dbReference>
<feature type="domain" description="Condensation" evidence="1">
    <location>
        <begin position="80"/>
        <end position="494"/>
    </location>
</feature>
<accession>A0A543N719</accession>
<dbReference type="Pfam" id="PF00668">
    <property type="entry name" value="Condensation"/>
    <property type="match status" value="1"/>
</dbReference>
<dbReference type="GO" id="GO:0043041">
    <property type="term" value="P:amino acid activation for nonribosomal peptide biosynthetic process"/>
    <property type="evidence" value="ECO:0007669"/>
    <property type="project" value="TreeGrafter"/>
</dbReference>
<evidence type="ECO:0000313" key="4">
    <source>
        <dbReference type="Proteomes" id="UP000317422"/>
    </source>
</evidence>
<dbReference type="Gene3D" id="1.10.10.1830">
    <property type="entry name" value="Non-ribosomal peptide synthase, adenylation domain"/>
    <property type="match status" value="1"/>
</dbReference>
<dbReference type="GO" id="GO:0008610">
    <property type="term" value="P:lipid biosynthetic process"/>
    <property type="evidence" value="ECO:0007669"/>
    <property type="project" value="UniProtKB-ARBA"/>
</dbReference>
<name>A0A543N719_9ACTN</name>
<dbReference type="OrthoDB" id="9789603at2"/>
<comment type="caution">
    <text evidence="3">The sequence shown here is derived from an EMBL/GenBank/DDBJ whole genome shotgun (WGS) entry which is preliminary data.</text>
</comment>
<dbReference type="SUPFAM" id="SSF52777">
    <property type="entry name" value="CoA-dependent acyltransferases"/>
    <property type="match status" value="2"/>
</dbReference>
<evidence type="ECO:0000259" key="2">
    <source>
        <dbReference type="Pfam" id="PF18563"/>
    </source>
</evidence>
<dbReference type="RefSeq" id="WP_141926056.1">
    <property type="nucleotide sequence ID" value="NZ_VFQC01000003.1"/>
</dbReference>
<dbReference type="Gene3D" id="3.30.559.10">
    <property type="entry name" value="Chloramphenicol acetyltransferase-like domain"/>
    <property type="match status" value="1"/>
</dbReference>
<protein>
    <submittedName>
        <fullName evidence="3">Condensation domain-containing protein</fullName>
    </submittedName>
</protein>
<keyword evidence="4" id="KW-1185">Reference proteome</keyword>
<dbReference type="InterPro" id="IPR041464">
    <property type="entry name" value="TubC_N"/>
</dbReference>
<dbReference type="Proteomes" id="UP000317422">
    <property type="component" value="Unassembled WGS sequence"/>
</dbReference>
<dbReference type="InterPro" id="IPR023213">
    <property type="entry name" value="CAT-like_dom_sf"/>
</dbReference>
<proteinExistence type="predicted"/>
<dbReference type="PANTHER" id="PTHR45527">
    <property type="entry name" value="NONRIBOSOMAL PEPTIDE SYNTHETASE"/>
    <property type="match status" value="1"/>
</dbReference>
<dbReference type="PANTHER" id="PTHR45527:SF1">
    <property type="entry name" value="FATTY ACID SYNTHASE"/>
    <property type="match status" value="1"/>
</dbReference>
<gene>
    <name evidence="3" type="ORF">FHX37_4349</name>
</gene>
<sequence>MNVHELVLHLREEDIQLSNRDGSLAFDAPEGALTDTVLAELRRHKPRLLAELPPGAPPLAASGPAAWMQRYLADRHSRTNTPETWNVAYRLDISGPLDTSRLDRALRALADRHQGLRTRFREYAGRLVQEVLPEFPPRPDTVDLRPGADRSRAPEEEVARWCGDAARAPFDPARGPLFRAPLARVGPREWVLVLVQHHMVTDAVSVGVLLRELEALYTAEPGDAGPLPPLTTRLVDHARWQNQLLEGPHGRRLEHYWREELAGAALDTPLPGDRPRPDQLSGAGAVCPMPLDRALTDRLEECARSSGVTVYTVLLTVFARLLTLLTGRDEAVVIGNFANRERREFEPLVGMLMTALPLRVRFDPASTVQDAVRATGRTVLGAVEHQALPLPLLREWLRLHEYPGGERFPQTWFVLNPPEPRSLDLGGPDATVTEVTTSGARSDLGATASPEDGLRFFWELSTDFLTTGTVREWTRRYRSLLADLLDTPSLTVAEWR</sequence>
<dbReference type="InterPro" id="IPR044894">
    <property type="entry name" value="TubC_N_sf"/>
</dbReference>
<dbReference type="GO" id="GO:0031177">
    <property type="term" value="F:phosphopantetheine binding"/>
    <property type="evidence" value="ECO:0007669"/>
    <property type="project" value="TreeGrafter"/>
</dbReference>
<dbReference type="GO" id="GO:0005829">
    <property type="term" value="C:cytosol"/>
    <property type="evidence" value="ECO:0007669"/>
    <property type="project" value="TreeGrafter"/>
</dbReference>
<evidence type="ECO:0000259" key="1">
    <source>
        <dbReference type="Pfam" id="PF00668"/>
    </source>
</evidence>